<name>A0A3M7SQE2_BRAPC</name>
<sequence>MKINEAFSEIRMDRVSARTKLTGAVSKQKIQITSINFELKSINLSIFLTELTSPTRCQFKYPNEMSRSKFEKNLVLSFSQIAKNKKRLIDTCKRIKKLLLYLKIRLL</sequence>
<accession>A0A3M7SQE2</accession>
<protein>
    <submittedName>
        <fullName evidence="1">Uncharacterized protein</fullName>
    </submittedName>
</protein>
<comment type="caution">
    <text evidence="1">The sequence shown here is derived from an EMBL/GenBank/DDBJ whole genome shotgun (WGS) entry which is preliminary data.</text>
</comment>
<reference evidence="1 2" key="1">
    <citation type="journal article" date="2018" name="Sci. Rep.">
        <title>Genomic signatures of local adaptation to the degree of environmental predictability in rotifers.</title>
        <authorList>
            <person name="Franch-Gras L."/>
            <person name="Hahn C."/>
            <person name="Garcia-Roger E.M."/>
            <person name="Carmona M.J."/>
            <person name="Serra M."/>
            <person name="Gomez A."/>
        </authorList>
    </citation>
    <scope>NUCLEOTIDE SEQUENCE [LARGE SCALE GENOMIC DNA]</scope>
    <source>
        <strain evidence="1">HYR1</strain>
    </source>
</reference>
<organism evidence="1 2">
    <name type="scientific">Brachionus plicatilis</name>
    <name type="common">Marine rotifer</name>
    <name type="synonym">Brachionus muelleri</name>
    <dbReference type="NCBI Taxonomy" id="10195"/>
    <lineage>
        <taxon>Eukaryota</taxon>
        <taxon>Metazoa</taxon>
        <taxon>Spiralia</taxon>
        <taxon>Gnathifera</taxon>
        <taxon>Rotifera</taxon>
        <taxon>Eurotatoria</taxon>
        <taxon>Monogononta</taxon>
        <taxon>Pseudotrocha</taxon>
        <taxon>Ploima</taxon>
        <taxon>Brachionidae</taxon>
        <taxon>Brachionus</taxon>
    </lineage>
</organism>
<evidence type="ECO:0000313" key="2">
    <source>
        <dbReference type="Proteomes" id="UP000276133"/>
    </source>
</evidence>
<proteinExistence type="predicted"/>
<keyword evidence="2" id="KW-1185">Reference proteome</keyword>
<gene>
    <name evidence="1" type="ORF">BpHYR1_047035</name>
</gene>
<dbReference type="EMBL" id="REGN01000960">
    <property type="protein sequence ID" value="RNA37912.1"/>
    <property type="molecule type" value="Genomic_DNA"/>
</dbReference>
<dbReference type="Proteomes" id="UP000276133">
    <property type="component" value="Unassembled WGS sequence"/>
</dbReference>
<evidence type="ECO:0000313" key="1">
    <source>
        <dbReference type="EMBL" id="RNA37912.1"/>
    </source>
</evidence>
<dbReference type="AlphaFoldDB" id="A0A3M7SQE2"/>